<dbReference type="GeneID" id="115738749"/>
<dbReference type="InterPro" id="IPR002885">
    <property type="entry name" value="PPR_rpt"/>
</dbReference>
<evidence type="ECO:0000256" key="3">
    <source>
        <dbReference type="PROSITE-ProRule" id="PRU00708"/>
    </source>
</evidence>
<accession>A0A8B8NYI0</accession>
<feature type="repeat" description="PPR" evidence="3">
    <location>
        <begin position="172"/>
        <end position="206"/>
    </location>
</feature>
<gene>
    <name evidence="5 6 7" type="primary">LOC115738749</name>
</gene>
<dbReference type="AlphaFoldDB" id="A0A8B8NYI0"/>
<reference evidence="5 6" key="1">
    <citation type="submission" date="2025-04" db="UniProtKB">
        <authorList>
            <consortium name="RefSeq"/>
        </authorList>
    </citation>
    <scope>IDENTIFICATION</scope>
    <source>
        <tissue evidence="7">Leaf</tissue>
    </source>
</reference>
<dbReference type="Pfam" id="PF12854">
    <property type="entry name" value="PPR_1"/>
    <property type="match status" value="1"/>
</dbReference>
<feature type="repeat" description="PPR" evidence="3">
    <location>
        <begin position="346"/>
        <end position="380"/>
    </location>
</feature>
<name>A0A8B8NYI0_9MYRT</name>
<dbReference type="PROSITE" id="PS51375">
    <property type="entry name" value="PPR"/>
    <property type="match status" value="7"/>
</dbReference>
<reference evidence="4" key="2">
    <citation type="submission" date="2025-05" db="UniProtKB">
        <authorList>
            <consortium name="RefSeq"/>
        </authorList>
    </citation>
    <scope>NUCLEOTIDE SEQUENCE [LARGE SCALE GENOMIC DNA]</scope>
</reference>
<dbReference type="RefSeq" id="XP_030527330.1">
    <property type="nucleotide sequence ID" value="XM_030671470.1"/>
</dbReference>
<feature type="repeat" description="PPR" evidence="3">
    <location>
        <begin position="207"/>
        <end position="241"/>
    </location>
</feature>
<evidence type="ECO:0000313" key="4">
    <source>
        <dbReference type="Proteomes" id="UP000827889"/>
    </source>
</evidence>
<dbReference type="Gene3D" id="1.25.40.10">
    <property type="entry name" value="Tetratricopeptide repeat domain"/>
    <property type="match status" value="3"/>
</dbReference>
<evidence type="ECO:0000313" key="6">
    <source>
        <dbReference type="RefSeq" id="XP_030527330.1"/>
    </source>
</evidence>
<feature type="repeat" description="PPR" evidence="3">
    <location>
        <begin position="276"/>
        <end position="310"/>
    </location>
</feature>
<dbReference type="OrthoDB" id="185373at2759"/>
<evidence type="ECO:0000256" key="1">
    <source>
        <dbReference type="ARBA" id="ARBA00007626"/>
    </source>
</evidence>
<dbReference type="Proteomes" id="UP000827889">
    <property type="component" value="Chromosome 2"/>
</dbReference>
<evidence type="ECO:0000313" key="7">
    <source>
        <dbReference type="RefSeq" id="XP_048130561.1"/>
    </source>
</evidence>
<evidence type="ECO:0000313" key="5">
    <source>
        <dbReference type="RefSeq" id="XP_030527329.1"/>
    </source>
</evidence>
<dbReference type="NCBIfam" id="TIGR00756">
    <property type="entry name" value="PPR"/>
    <property type="match status" value="5"/>
</dbReference>
<dbReference type="RefSeq" id="XP_048130561.1">
    <property type="nucleotide sequence ID" value="XM_048274604.1"/>
</dbReference>
<evidence type="ECO:0000256" key="2">
    <source>
        <dbReference type="ARBA" id="ARBA00022737"/>
    </source>
</evidence>
<keyword evidence="2" id="KW-0677">Repeat</keyword>
<protein>
    <submittedName>
        <fullName evidence="5 6">Pentatricopeptide repeat-containing protein At5g43820</fullName>
    </submittedName>
</protein>
<feature type="repeat" description="PPR" evidence="3">
    <location>
        <begin position="486"/>
        <end position="520"/>
    </location>
</feature>
<proteinExistence type="inferred from homology"/>
<feature type="repeat" description="PPR" evidence="3">
    <location>
        <begin position="311"/>
        <end position="345"/>
    </location>
</feature>
<organism evidence="4 5">
    <name type="scientific">Rhodamnia argentea</name>
    <dbReference type="NCBI Taxonomy" id="178133"/>
    <lineage>
        <taxon>Eukaryota</taxon>
        <taxon>Viridiplantae</taxon>
        <taxon>Streptophyta</taxon>
        <taxon>Embryophyta</taxon>
        <taxon>Tracheophyta</taxon>
        <taxon>Spermatophyta</taxon>
        <taxon>Magnoliopsida</taxon>
        <taxon>eudicotyledons</taxon>
        <taxon>Gunneridae</taxon>
        <taxon>Pentapetalae</taxon>
        <taxon>rosids</taxon>
        <taxon>malvids</taxon>
        <taxon>Myrtales</taxon>
        <taxon>Myrtaceae</taxon>
        <taxon>Myrtoideae</taxon>
        <taxon>Myrteae</taxon>
        <taxon>Australasian group</taxon>
        <taxon>Rhodamnia</taxon>
    </lineage>
</organism>
<dbReference type="KEGG" id="rarg:115738749"/>
<dbReference type="PANTHER" id="PTHR47447:SF28">
    <property type="entry name" value="PENTACOTRIPEPTIDE-REPEAT REGION OF PRORP DOMAIN-CONTAINING PROTEIN"/>
    <property type="match status" value="1"/>
</dbReference>
<dbReference type="PANTHER" id="PTHR47447">
    <property type="entry name" value="OS03G0856100 PROTEIN"/>
    <property type="match status" value="1"/>
</dbReference>
<keyword evidence="4" id="KW-1185">Reference proteome</keyword>
<dbReference type="Pfam" id="PF13041">
    <property type="entry name" value="PPR_2"/>
    <property type="match status" value="1"/>
</dbReference>
<feature type="repeat" description="PPR" evidence="3">
    <location>
        <begin position="381"/>
        <end position="415"/>
    </location>
</feature>
<comment type="similarity">
    <text evidence="1">Belongs to the PPR family. P subfamily.</text>
</comment>
<dbReference type="RefSeq" id="XP_030527329.1">
    <property type="nucleotide sequence ID" value="XM_030671469.1"/>
</dbReference>
<dbReference type="Pfam" id="PF01535">
    <property type="entry name" value="PPR"/>
    <property type="match status" value="2"/>
</dbReference>
<dbReference type="InterPro" id="IPR011990">
    <property type="entry name" value="TPR-like_helical_dom_sf"/>
</dbReference>
<sequence>MAFQFWSHQLAVLRVRYNGGRHVHMPHLLSSVASFSIVMSGDPSNCYHDELCNSYKVKHRCPADEKNILNELSDLLPISWPNAVSDVCNDDYVKNKMGSREHHGFLSPEEKFRGVFLQKLRSKTAVEYALTNVPAYLNIDIVARVVNRGNLGGKAMTMFFNWALKQPTISADTHSYNVILKALGRRKYFGFMEEMMCEMKSNGTTATLETLSIVMDSFVRAHRVNKAIELFGKLEEFGLERDTESLNVLLQTLCQRSHVGAANSLLNSVVGKVPFDMTTYNTIIGGWSRMGRVGDIEKNLEAMAADGFAPNSSTFGHLIQGLGRAGQIDDAVHIFDGLKEKGHDLDLSVYNAMIYNFAIIGDFDACIQYYRSMLSERCNPDMDTYKSLINSFLKFRKVADALEMFDEMLSRGLVPTTGMVTSFIEPLCGYGPPYAALMVYKKARKAGCMVSLRAYKLLLMRLSRFGKCGMLLTIWDEMQEAGHLLDVEVYEYIVNGLCNIGQLANAVLVMEECLRKGFCPSRRIYSKLNTKLLVSNNVEKAYKLFLKIKHARLHDNARRYWRAKGWHF</sequence>